<dbReference type="RefSeq" id="XP_040702027.1">
    <property type="nucleotide sequence ID" value="XM_040847183.1"/>
</dbReference>
<reference evidence="4" key="1">
    <citation type="journal article" date="2017" name="Genome Biol.">
        <title>Comparative genomics reveals high biological diversity and specific adaptations in the industrially and medically important fungal genus Aspergillus.</title>
        <authorList>
            <person name="de Vries R.P."/>
            <person name="Riley R."/>
            <person name="Wiebenga A."/>
            <person name="Aguilar-Osorio G."/>
            <person name="Amillis S."/>
            <person name="Uchima C.A."/>
            <person name="Anderluh G."/>
            <person name="Asadollahi M."/>
            <person name="Askin M."/>
            <person name="Barry K."/>
            <person name="Battaglia E."/>
            <person name="Bayram O."/>
            <person name="Benocci T."/>
            <person name="Braus-Stromeyer S.A."/>
            <person name="Caldana C."/>
            <person name="Canovas D."/>
            <person name="Cerqueira G.C."/>
            <person name="Chen F."/>
            <person name="Chen W."/>
            <person name="Choi C."/>
            <person name="Clum A."/>
            <person name="Dos Santos R.A."/>
            <person name="Damasio A.R."/>
            <person name="Diallinas G."/>
            <person name="Emri T."/>
            <person name="Fekete E."/>
            <person name="Flipphi M."/>
            <person name="Freyberg S."/>
            <person name="Gallo A."/>
            <person name="Gournas C."/>
            <person name="Habgood R."/>
            <person name="Hainaut M."/>
            <person name="Harispe M.L."/>
            <person name="Henrissat B."/>
            <person name="Hilden K.S."/>
            <person name="Hope R."/>
            <person name="Hossain A."/>
            <person name="Karabika E."/>
            <person name="Karaffa L."/>
            <person name="Karanyi Z."/>
            <person name="Krasevec N."/>
            <person name="Kuo A."/>
            <person name="Kusch H."/>
            <person name="LaButti K."/>
            <person name="Lagendijk E.L."/>
            <person name="Lapidus A."/>
            <person name="Levasseur A."/>
            <person name="Lindquist E."/>
            <person name="Lipzen A."/>
            <person name="Logrieco A.F."/>
            <person name="MacCabe A."/>
            <person name="Maekelae M.R."/>
            <person name="Malavazi I."/>
            <person name="Melin P."/>
            <person name="Meyer V."/>
            <person name="Mielnichuk N."/>
            <person name="Miskei M."/>
            <person name="Molnar A.P."/>
            <person name="Mule G."/>
            <person name="Ngan C.Y."/>
            <person name="Orejas M."/>
            <person name="Orosz E."/>
            <person name="Ouedraogo J.P."/>
            <person name="Overkamp K.M."/>
            <person name="Park H.-S."/>
            <person name="Perrone G."/>
            <person name="Piumi F."/>
            <person name="Punt P.J."/>
            <person name="Ram A.F."/>
            <person name="Ramon A."/>
            <person name="Rauscher S."/>
            <person name="Record E."/>
            <person name="Riano-Pachon D.M."/>
            <person name="Robert V."/>
            <person name="Roehrig J."/>
            <person name="Ruller R."/>
            <person name="Salamov A."/>
            <person name="Salih N.S."/>
            <person name="Samson R.A."/>
            <person name="Sandor E."/>
            <person name="Sanguinetti M."/>
            <person name="Schuetze T."/>
            <person name="Sepcic K."/>
            <person name="Shelest E."/>
            <person name="Sherlock G."/>
            <person name="Sophianopoulou V."/>
            <person name="Squina F.M."/>
            <person name="Sun H."/>
            <person name="Susca A."/>
            <person name="Todd R.B."/>
            <person name="Tsang A."/>
            <person name="Unkles S.E."/>
            <person name="van de Wiele N."/>
            <person name="van Rossen-Uffink D."/>
            <person name="Oliveira J.V."/>
            <person name="Vesth T.C."/>
            <person name="Visser J."/>
            <person name="Yu J.-H."/>
            <person name="Zhou M."/>
            <person name="Andersen M.R."/>
            <person name="Archer D.B."/>
            <person name="Baker S.E."/>
            <person name="Benoit I."/>
            <person name="Brakhage A.A."/>
            <person name="Braus G.H."/>
            <person name="Fischer R."/>
            <person name="Frisvad J.C."/>
            <person name="Goldman G.H."/>
            <person name="Houbraken J."/>
            <person name="Oakley B."/>
            <person name="Pocsi I."/>
            <person name="Scazzocchio C."/>
            <person name="Seiboth B."/>
            <person name="vanKuyk P.A."/>
            <person name="Wortman J."/>
            <person name="Dyer P.S."/>
            <person name="Grigoriev I.V."/>
        </authorList>
    </citation>
    <scope>NUCLEOTIDE SEQUENCE [LARGE SCALE GENOMIC DNA]</scope>
    <source>
        <strain evidence="4">CBS 593.65</strain>
    </source>
</reference>
<proteinExistence type="predicted"/>
<dbReference type="GO" id="GO:0042162">
    <property type="term" value="F:telomeric DNA binding"/>
    <property type="evidence" value="ECO:0007669"/>
    <property type="project" value="TreeGrafter"/>
</dbReference>
<dbReference type="InterPro" id="IPR045153">
    <property type="entry name" value="Est1/Ebs1-like"/>
</dbReference>
<dbReference type="FunFam" id="1.25.40.10:FF:000202">
    <property type="entry name" value="Unplaced genomic scaffold supercont1.7, whole genome shotgun sequence"/>
    <property type="match status" value="1"/>
</dbReference>
<feature type="compositionally biased region" description="Basic and acidic residues" evidence="1">
    <location>
        <begin position="107"/>
        <end position="119"/>
    </location>
</feature>
<dbReference type="AlphaFoldDB" id="A0A1L9TFS1"/>
<dbReference type="OrthoDB" id="2017974at2759"/>
<accession>A0A1L9TFS1</accession>
<dbReference type="InterPro" id="IPR018834">
    <property type="entry name" value="DNA/RNA-bd_Est1-type"/>
</dbReference>
<name>A0A1L9TFS1_9EURO</name>
<dbReference type="GO" id="GO:0000184">
    <property type="term" value="P:nuclear-transcribed mRNA catabolic process, nonsense-mediated decay"/>
    <property type="evidence" value="ECO:0007669"/>
    <property type="project" value="TreeGrafter"/>
</dbReference>
<dbReference type="InterPro" id="IPR011990">
    <property type="entry name" value="TPR-like_helical_dom_sf"/>
</dbReference>
<feature type="region of interest" description="Disordered" evidence="1">
    <location>
        <begin position="1"/>
        <end position="188"/>
    </location>
</feature>
<evidence type="ECO:0000313" key="4">
    <source>
        <dbReference type="Proteomes" id="UP000184356"/>
    </source>
</evidence>
<dbReference type="VEuPathDB" id="FungiDB:ASPSYDRAFT_46256"/>
<sequence length="801" mass="90326">MSDGNPKGDREALPLRRRGNGNRRNLAIRQMAPGFIHAPGANREGSSSPRRSRMVISSDEESAPSNRAQQSATFSYTKARAGSSDFPDDHASDAPSNKVAEITHPTHSQELRQPRRDNQGPRPGTARSRPVSQHVADNRTGRTSTSDSESRLWDSINSTEGLGSNDEHSSWTQSQLPPSSPCSHDKQRPVITTASLDEIRALSAANGESAEGLSYGQEAAQRLNKEQSHEGGDYVADGGTASCILQPEVKLSPATEDNKYRYIHNIYGGVLIAESACIQQSKAWSQSEQEMGPQQLHKITFVHRLLLLEVIDFLKASQAPEEPPHIKRLAVEYRIPVRLWRYGIGSLFEVLRHRLPGSLEHMLMFIHLAYSTMTLLLQIAPAFEDNWIECLGDISRYRLSLEDSNSPERAVWVGIARYWYNRAADKNPGVGRIQHHLAVLAWPDIVQQLFYYTKSLVSVRTFAGSKESIFLLFNPLWKPARPVRRLTDLLVTTFVAAHRHLYTNELGEPFMDTCDDFLSYLDRSIGEMGSNFKLQGVYIASCNFAAVLEYASPDALLIGEFFTNGAQPISMDNIYLASRKFWTPVSDLKTVEDDFLALRDSNIISPGVFYGSCLTFQTLSIMLDQVGNKNIYPSFHTTLAFLWCLARNSGSMKRIEALVPWKETAAFLNTLTRHFTDFTLIEGTEFPSKNEDRWLPEDFLIRGQIWSQDLYPADFFVDAPTAEDGRNIEPPSRDLLRMHRCLWFGVRLAMFNRWMTYDTTSRKFSATEFTSKLNEIAQKHSPFYGKGLQKRPGTDTNTYDT</sequence>
<dbReference type="GO" id="GO:0070034">
    <property type="term" value="F:telomerase RNA binding"/>
    <property type="evidence" value="ECO:0007669"/>
    <property type="project" value="TreeGrafter"/>
</dbReference>
<dbReference type="GO" id="GO:0005697">
    <property type="term" value="C:telomerase holoenzyme complex"/>
    <property type="evidence" value="ECO:0007669"/>
    <property type="project" value="TreeGrafter"/>
</dbReference>
<dbReference type="Proteomes" id="UP000184356">
    <property type="component" value="Unassembled WGS sequence"/>
</dbReference>
<dbReference type="SUPFAM" id="SSF48452">
    <property type="entry name" value="TPR-like"/>
    <property type="match status" value="1"/>
</dbReference>
<feature type="domain" description="DNA/RNA-binding" evidence="2">
    <location>
        <begin position="416"/>
        <end position="524"/>
    </location>
</feature>
<dbReference type="STRING" id="1036612.A0A1L9TFS1"/>
<dbReference type="GeneID" id="63763256"/>
<evidence type="ECO:0000259" key="2">
    <source>
        <dbReference type="Pfam" id="PF10373"/>
    </source>
</evidence>
<dbReference type="Gene3D" id="1.25.40.10">
    <property type="entry name" value="Tetratricopeptide repeat domain"/>
    <property type="match status" value="1"/>
</dbReference>
<evidence type="ECO:0000256" key="1">
    <source>
        <dbReference type="SAM" id="MobiDB-lite"/>
    </source>
</evidence>
<dbReference type="EMBL" id="KV878587">
    <property type="protein sequence ID" value="OJJ58221.1"/>
    <property type="molecule type" value="Genomic_DNA"/>
</dbReference>
<dbReference type="Pfam" id="PF10373">
    <property type="entry name" value="EST1_DNA_bind"/>
    <property type="match status" value="1"/>
</dbReference>
<dbReference type="PANTHER" id="PTHR15696:SF0">
    <property type="entry name" value="TELOMERASE-BINDING PROTEIN EST1A"/>
    <property type="match status" value="1"/>
</dbReference>
<gene>
    <name evidence="3" type="ORF">ASPSYDRAFT_46256</name>
</gene>
<dbReference type="PANTHER" id="PTHR15696">
    <property type="entry name" value="SMG-7 SUPPRESSOR WITH MORPHOLOGICAL EFFECT ON GENITALIA PROTEIN 7"/>
    <property type="match status" value="1"/>
</dbReference>
<organism evidence="3 4">
    <name type="scientific">Aspergillus sydowii CBS 593.65</name>
    <dbReference type="NCBI Taxonomy" id="1036612"/>
    <lineage>
        <taxon>Eukaryota</taxon>
        <taxon>Fungi</taxon>
        <taxon>Dikarya</taxon>
        <taxon>Ascomycota</taxon>
        <taxon>Pezizomycotina</taxon>
        <taxon>Eurotiomycetes</taxon>
        <taxon>Eurotiomycetidae</taxon>
        <taxon>Eurotiales</taxon>
        <taxon>Aspergillaceae</taxon>
        <taxon>Aspergillus</taxon>
        <taxon>Aspergillus subgen. Nidulantes</taxon>
    </lineage>
</organism>
<feature type="compositionally biased region" description="Basic and acidic residues" evidence="1">
    <location>
        <begin position="1"/>
        <end position="14"/>
    </location>
</feature>
<feature type="compositionally biased region" description="Polar residues" evidence="1">
    <location>
        <begin position="63"/>
        <end position="76"/>
    </location>
</feature>
<evidence type="ECO:0000313" key="3">
    <source>
        <dbReference type="EMBL" id="OJJ58221.1"/>
    </source>
</evidence>
<protein>
    <recommendedName>
        <fullName evidence="2">DNA/RNA-binding domain-containing protein</fullName>
    </recommendedName>
</protein>
<keyword evidence="4" id="KW-1185">Reference proteome</keyword>